<feature type="domain" description="RNA polymerase sigma-70 region 2" evidence="5">
    <location>
        <begin position="17"/>
        <end position="81"/>
    </location>
</feature>
<dbReference type="InterPro" id="IPR036388">
    <property type="entry name" value="WH-like_DNA-bd_sf"/>
</dbReference>
<dbReference type="EMBL" id="QPIZ01000015">
    <property type="protein sequence ID" value="RCW32457.1"/>
    <property type="molecule type" value="Genomic_DNA"/>
</dbReference>
<evidence type="ECO:0000259" key="5">
    <source>
        <dbReference type="Pfam" id="PF04542"/>
    </source>
</evidence>
<name>A0A368UUC1_9BACT</name>
<dbReference type="SUPFAM" id="SSF88659">
    <property type="entry name" value="Sigma3 and sigma4 domains of RNA polymerase sigma factors"/>
    <property type="match status" value="1"/>
</dbReference>
<dbReference type="Gene3D" id="1.10.1740.10">
    <property type="match status" value="1"/>
</dbReference>
<evidence type="ECO:0000313" key="8">
    <source>
        <dbReference type="Proteomes" id="UP000252733"/>
    </source>
</evidence>
<dbReference type="AlphaFoldDB" id="A0A368UUC1"/>
<dbReference type="InterPro" id="IPR007627">
    <property type="entry name" value="RNA_pol_sigma70_r2"/>
</dbReference>
<dbReference type="NCBIfam" id="TIGR02985">
    <property type="entry name" value="Sig70_bacteroi1"/>
    <property type="match status" value="1"/>
</dbReference>
<dbReference type="Proteomes" id="UP000252733">
    <property type="component" value="Unassembled WGS sequence"/>
</dbReference>
<dbReference type="GO" id="GO:0006352">
    <property type="term" value="P:DNA-templated transcription initiation"/>
    <property type="evidence" value="ECO:0007669"/>
    <property type="project" value="InterPro"/>
</dbReference>
<comment type="similarity">
    <text evidence="1">Belongs to the sigma-70 factor family. ECF subfamily.</text>
</comment>
<accession>A0A368UUC1</accession>
<reference evidence="7 8" key="1">
    <citation type="submission" date="2018-07" db="EMBL/GenBank/DDBJ databases">
        <title>Freshwater and sediment microbial communities from various areas in North America, analyzing microbe dynamics in response to fracking.</title>
        <authorList>
            <person name="Lamendella R."/>
        </authorList>
    </citation>
    <scope>NUCLEOTIDE SEQUENCE [LARGE SCALE GENOMIC DNA]</scope>
    <source>
        <strain evidence="7 8">160A</strain>
    </source>
</reference>
<evidence type="ECO:0000256" key="3">
    <source>
        <dbReference type="ARBA" id="ARBA00023082"/>
    </source>
</evidence>
<dbReference type="InterPro" id="IPR013325">
    <property type="entry name" value="RNA_pol_sigma_r2"/>
</dbReference>
<gene>
    <name evidence="7" type="ORF">DFO77_1152</name>
</gene>
<dbReference type="GO" id="GO:0016987">
    <property type="term" value="F:sigma factor activity"/>
    <property type="evidence" value="ECO:0007669"/>
    <property type="project" value="UniProtKB-KW"/>
</dbReference>
<keyword evidence="2" id="KW-0805">Transcription regulation</keyword>
<sequence length="190" mass="22122">MSLQLKHHDEVRFRELMDQYFLRLKRFAASFLKEDALAEEVVMDVFLKLWERRETLDQIENLNTYLFVAVRNLCYNVLRREHHLHTDSLDDVEVELTRYANTPEDDLISEQMLETLNSAVEELPAKCKMVFKLLREEGLSRKETAQVLGISANTVDNQIALAVRKIGETLGMDLTIKKNYSGLQSFLLCL</sequence>
<keyword evidence="8" id="KW-1185">Reference proteome</keyword>
<dbReference type="InterPro" id="IPR014327">
    <property type="entry name" value="RNA_pol_sigma70_bacteroid"/>
</dbReference>
<dbReference type="RefSeq" id="WP_114437259.1">
    <property type="nucleotide sequence ID" value="NZ_QPIZ01000015.1"/>
</dbReference>
<dbReference type="Pfam" id="PF04542">
    <property type="entry name" value="Sigma70_r2"/>
    <property type="match status" value="1"/>
</dbReference>
<evidence type="ECO:0000313" key="7">
    <source>
        <dbReference type="EMBL" id="RCW32457.1"/>
    </source>
</evidence>
<dbReference type="InterPro" id="IPR013324">
    <property type="entry name" value="RNA_pol_sigma_r3/r4-like"/>
</dbReference>
<proteinExistence type="inferred from homology"/>
<comment type="caution">
    <text evidence="7">The sequence shown here is derived from an EMBL/GenBank/DDBJ whole genome shotgun (WGS) entry which is preliminary data.</text>
</comment>
<feature type="domain" description="RNA polymerase sigma factor 70 region 4 type 2" evidence="6">
    <location>
        <begin position="115"/>
        <end position="166"/>
    </location>
</feature>
<dbReference type="Gene3D" id="1.10.10.10">
    <property type="entry name" value="Winged helix-like DNA-binding domain superfamily/Winged helix DNA-binding domain"/>
    <property type="match status" value="1"/>
</dbReference>
<keyword evidence="3" id="KW-0731">Sigma factor</keyword>
<dbReference type="PANTHER" id="PTHR43133">
    <property type="entry name" value="RNA POLYMERASE ECF-TYPE SIGMA FACTO"/>
    <property type="match status" value="1"/>
</dbReference>
<dbReference type="NCBIfam" id="TIGR02937">
    <property type="entry name" value="sigma70-ECF"/>
    <property type="match status" value="1"/>
</dbReference>
<evidence type="ECO:0000256" key="1">
    <source>
        <dbReference type="ARBA" id="ARBA00010641"/>
    </source>
</evidence>
<dbReference type="SUPFAM" id="SSF88946">
    <property type="entry name" value="Sigma2 domain of RNA polymerase sigma factors"/>
    <property type="match status" value="1"/>
</dbReference>
<dbReference type="PANTHER" id="PTHR43133:SF46">
    <property type="entry name" value="RNA POLYMERASE SIGMA-70 FACTOR ECF SUBFAMILY"/>
    <property type="match status" value="1"/>
</dbReference>
<protein>
    <submittedName>
        <fullName evidence="7">RNA polymerase sigma-70 factor (ECF subfamily)</fullName>
    </submittedName>
</protein>
<evidence type="ECO:0000256" key="4">
    <source>
        <dbReference type="ARBA" id="ARBA00023163"/>
    </source>
</evidence>
<dbReference type="Pfam" id="PF08281">
    <property type="entry name" value="Sigma70_r4_2"/>
    <property type="match status" value="1"/>
</dbReference>
<evidence type="ECO:0000259" key="6">
    <source>
        <dbReference type="Pfam" id="PF08281"/>
    </source>
</evidence>
<organism evidence="7 8">
    <name type="scientific">Marinilabilia salmonicolor</name>
    <dbReference type="NCBI Taxonomy" id="989"/>
    <lineage>
        <taxon>Bacteria</taxon>
        <taxon>Pseudomonadati</taxon>
        <taxon>Bacteroidota</taxon>
        <taxon>Bacteroidia</taxon>
        <taxon>Marinilabiliales</taxon>
        <taxon>Marinilabiliaceae</taxon>
        <taxon>Marinilabilia</taxon>
    </lineage>
</organism>
<dbReference type="InterPro" id="IPR013249">
    <property type="entry name" value="RNA_pol_sigma70_r4_t2"/>
</dbReference>
<dbReference type="InterPro" id="IPR039425">
    <property type="entry name" value="RNA_pol_sigma-70-like"/>
</dbReference>
<dbReference type="GO" id="GO:0003677">
    <property type="term" value="F:DNA binding"/>
    <property type="evidence" value="ECO:0007669"/>
    <property type="project" value="InterPro"/>
</dbReference>
<keyword evidence="4" id="KW-0804">Transcription</keyword>
<evidence type="ECO:0000256" key="2">
    <source>
        <dbReference type="ARBA" id="ARBA00023015"/>
    </source>
</evidence>
<dbReference type="InterPro" id="IPR014284">
    <property type="entry name" value="RNA_pol_sigma-70_dom"/>
</dbReference>